<dbReference type="InterPro" id="IPR033362">
    <property type="entry name" value="SSNA1_fam"/>
</dbReference>
<accession>A0A6F9DUQ3</accession>
<organism evidence="2">
    <name type="scientific">Phallusia mammillata</name>
    <dbReference type="NCBI Taxonomy" id="59560"/>
    <lineage>
        <taxon>Eukaryota</taxon>
        <taxon>Metazoa</taxon>
        <taxon>Chordata</taxon>
        <taxon>Tunicata</taxon>
        <taxon>Ascidiacea</taxon>
        <taxon>Phlebobranchia</taxon>
        <taxon>Ascidiidae</taxon>
        <taxon>Phallusia</taxon>
    </lineage>
</organism>
<dbReference type="Gene3D" id="6.10.250.2560">
    <property type="match status" value="1"/>
</dbReference>
<dbReference type="EMBL" id="LR790743">
    <property type="protein sequence ID" value="CAB3266605.1"/>
    <property type="molecule type" value="mRNA"/>
</dbReference>
<proteinExistence type="evidence at transcript level"/>
<feature type="coiled-coil region" evidence="1">
    <location>
        <begin position="19"/>
        <end position="60"/>
    </location>
</feature>
<sequence>MSHQGAALQSYNNELVKCIEDLCAKRDELHRQALQEEEDKQKLQTEIRLLTERLAKVNESLAKKMAARNEFDKTIAETEAAYMKILETSQTLLNSVKGSMNHMDGKRHDTEYRA</sequence>
<evidence type="ECO:0000313" key="2">
    <source>
        <dbReference type="EMBL" id="CAB3266605.1"/>
    </source>
</evidence>
<name>A0A6F9DUQ3_9ASCI</name>
<dbReference type="AlphaFoldDB" id="A0A6F9DUQ3"/>
<dbReference type="PANTHER" id="PTHR28661:SF1">
    <property type="entry name" value="MICROTUBULE NUCLEATION FACTOR SSNA1"/>
    <property type="match status" value="1"/>
</dbReference>
<evidence type="ECO:0000256" key="1">
    <source>
        <dbReference type="SAM" id="Coils"/>
    </source>
</evidence>
<reference evidence="2" key="1">
    <citation type="submission" date="2020-04" db="EMBL/GenBank/DDBJ databases">
        <authorList>
            <person name="Neveu A P."/>
        </authorList>
    </citation>
    <scope>NUCLEOTIDE SEQUENCE</scope>
    <source>
        <tissue evidence="2">Whole embryo</tissue>
    </source>
</reference>
<dbReference type="PANTHER" id="PTHR28661">
    <property type="entry name" value="SJOEGREN SYNDROME NUCLEAR AUTOANTIGEN 1"/>
    <property type="match status" value="1"/>
</dbReference>
<gene>
    <name evidence="2" type="primary">Ssna1</name>
</gene>
<dbReference type="GO" id="GO:0005813">
    <property type="term" value="C:centrosome"/>
    <property type="evidence" value="ECO:0007669"/>
    <property type="project" value="TreeGrafter"/>
</dbReference>
<protein>
    <submittedName>
        <fullName evidence="2">Sjoegren syndrome nuclear autoantigen 1 homolog</fullName>
    </submittedName>
</protein>
<dbReference type="GO" id="GO:0036064">
    <property type="term" value="C:ciliary basal body"/>
    <property type="evidence" value="ECO:0007669"/>
    <property type="project" value="TreeGrafter"/>
</dbReference>
<keyword evidence="1" id="KW-0175">Coiled coil</keyword>